<dbReference type="SUPFAM" id="SSF47413">
    <property type="entry name" value="lambda repressor-like DNA-binding domains"/>
    <property type="match status" value="1"/>
</dbReference>
<dbReference type="PROSITE" id="PS50943">
    <property type="entry name" value="HTH_CROC1"/>
    <property type="match status" value="1"/>
</dbReference>
<protein>
    <submittedName>
        <fullName evidence="3">Transcriptional regulator, XRE family</fullName>
    </submittedName>
</protein>
<name>D2REY0_ARCPA</name>
<accession>D2REY0</accession>
<dbReference type="eggNOG" id="arCOG01863">
    <property type="taxonomic scope" value="Archaea"/>
</dbReference>
<dbReference type="PANTHER" id="PTHR10245">
    <property type="entry name" value="ENDOTHELIAL DIFFERENTIATION-RELATED FACTOR 1 MULTIPROTEIN BRIDGING FACTOR 1"/>
    <property type="match status" value="1"/>
</dbReference>
<evidence type="ECO:0000259" key="2">
    <source>
        <dbReference type="PROSITE" id="PS50943"/>
    </source>
</evidence>
<dbReference type="KEGG" id="apo:Arcpr_1628"/>
<dbReference type="PANTHER" id="PTHR10245:SF15">
    <property type="entry name" value="ENDOTHELIAL DIFFERENTIATION-RELATED FACTOR 1"/>
    <property type="match status" value="1"/>
</dbReference>
<sequence>MECEICGSKIVGKKYTIIVEGSELTVCERCKELGIEAKPTRVVVKKRVSKTPKPIVEDYELVENFHEIIKRERERKGWTQEDLAKRIQEKATLIRKIEKGEITPEKDVVEKLERVLGISLREKVEEVKIQKSKSITPTLGDVVVIRRKKRS</sequence>
<dbReference type="Pfam" id="PF01381">
    <property type="entry name" value="HTH_3"/>
    <property type="match status" value="1"/>
</dbReference>
<dbReference type="AlphaFoldDB" id="D2REY0"/>
<evidence type="ECO:0000313" key="4">
    <source>
        <dbReference type="Proteomes" id="UP000001901"/>
    </source>
</evidence>
<feature type="domain" description="HTH cro/C1-type" evidence="2">
    <location>
        <begin position="69"/>
        <end position="123"/>
    </location>
</feature>
<dbReference type="HOGENOM" id="CLU_130237_0_0_2"/>
<dbReference type="SMART" id="SM00530">
    <property type="entry name" value="HTH_XRE"/>
    <property type="match status" value="1"/>
</dbReference>
<dbReference type="GO" id="GO:0003677">
    <property type="term" value="F:DNA binding"/>
    <property type="evidence" value="ECO:0007669"/>
    <property type="project" value="UniProtKB-KW"/>
</dbReference>
<keyword evidence="4" id="KW-1185">Reference proteome</keyword>
<dbReference type="STRING" id="572546.Arcpr_1628"/>
<dbReference type="Proteomes" id="UP000001901">
    <property type="component" value="Chromosome"/>
</dbReference>
<dbReference type="InterPro" id="IPR010982">
    <property type="entry name" value="Lambda_DNA-bd_dom_sf"/>
</dbReference>
<proteinExistence type="predicted"/>
<dbReference type="InterPro" id="IPR001387">
    <property type="entry name" value="Cro/C1-type_HTH"/>
</dbReference>
<organism evidence="3 4">
    <name type="scientific">Archaeoglobus profundus (strain DSM 5631 / JCM 9629 / NBRC 100127 / Av18)</name>
    <dbReference type="NCBI Taxonomy" id="572546"/>
    <lineage>
        <taxon>Archaea</taxon>
        <taxon>Methanobacteriati</taxon>
        <taxon>Methanobacteriota</taxon>
        <taxon>Archaeoglobi</taxon>
        <taxon>Archaeoglobales</taxon>
        <taxon>Archaeoglobaceae</taxon>
        <taxon>Archaeoglobus</taxon>
    </lineage>
</organism>
<evidence type="ECO:0000256" key="1">
    <source>
        <dbReference type="ARBA" id="ARBA00023125"/>
    </source>
</evidence>
<gene>
    <name evidence="3" type="ordered locus">Arcpr_1628</name>
</gene>
<dbReference type="PaxDb" id="572546-Arcpr_1628"/>
<dbReference type="OrthoDB" id="11138at2157"/>
<dbReference type="EMBL" id="CP001857">
    <property type="protein sequence ID" value="ADB58674.1"/>
    <property type="molecule type" value="Genomic_DNA"/>
</dbReference>
<dbReference type="InterPro" id="IPR004451">
    <property type="entry name" value="MJ0586"/>
</dbReference>
<dbReference type="Gene3D" id="1.10.260.40">
    <property type="entry name" value="lambda repressor-like DNA-binding domains"/>
    <property type="match status" value="1"/>
</dbReference>
<dbReference type="NCBIfam" id="TIGR00270">
    <property type="entry name" value="multiprotein bridging factor aMBF1"/>
    <property type="match status" value="1"/>
</dbReference>
<evidence type="ECO:0000313" key="3">
    <source>
        <dbReference type="EMBL" id="ADB58674.1"/>
    </source>
</evidence>
<reference evidence="3 4" key="1">
    <citation type="journal article" date="2010" name="Stand. Genomic Sci.">
        <title>Complete genome sequence of Archaeoglobus profundus type strain (AV18).</title>
        <authorList>
            <person name="von Jan M."/>
            <person name="Lapidus A."/>
            <person name="Del Rio T.G."/>
            <person name="Copeland A."/>
            <person name="Tice H."/>
            <person name="Cheng J.F."/>
            <person name="Lucas S."/>
            <person name="Chen F."/>
            <person name="Nolan M."/>
            <person name="Goodwin L."/>
            <person name="Han C."/>
            <person name="Pitluck S."/>
            <person name="Liolios K."/>
            <person name="Ivanova N."/>
            <person name="Mavromatis K."/>
            <person name="Ovchinnikova G."/>
            <person name="Chertkov O."/>
            <person name="Pati A."/>
            <person name="Chen A."/>
            <person name="Palaniappan K."/>
            <person name="Land M."/>
            <person name="Hauser L."/>
            <person name="Chang Y.J."/>
            <person name="Jeffries C.D."/>
            <person name="Saunders E."/>
            <person name="Brettin T."/>
            <person name="Detter J.C."/>
            <person name="Chain P."/>
            <person name="Eichinger K."/>
            <person name="Huber H."/>
            <person name="Spring S."/>
            <person name="Rohde M."/>
            <person name="Goker M."/>
            <person name="Wirth R."/>
            <person name="Woyke T."/>
            <person name="Bristow J."/>
            <person name="Eisen J.A."/>
            <person name="Markowitz V."/>
            <person name="Hugenholtz P."/>
            <person name="Kyrpides N.C."/>
            <person name="Klenk H.P."/>
        </authorList>
    </citation>
    <scope>NUCLEOTIDE SEQUENCE [LARGE SCALE GENOMIC DNA]</scope>
    <source>
        <strain evidence="4">DSM 5631 / JCM 9629 / NBRC 100127 / Av18</strain>
    </source>
</reference>
<keyword evidence="1" id="KW-0238">DNA-binding</keyword>
<dbReference type="CDD" id="cd00093">
    <property type="entry name" value="HTH_XRE"/>
    <property type="match status" value="1"/>
</dbReference>